<reference evidence="2 3" key="1">
    <citation type="submission" date="2015-11" db="EMBL/GenBank/DDBJ databases">
        <title>Draft Genome Sequence of the Strain BR 10303 (Bradyrhizobium sp.) isolated from nodules of Centrolobium paraense.</title>
        <authorList>
            <person name="Zelli J.E."/>
            <person name="Simoes-Araujo J.L."/>
            <person name="Barauna A.C."/>
            <person name="Silva K."/>
        </authorList>
    </citation>
    <scope>NUCLEOTIDE SEQUENCE [LARGE SCALE GENOMIC DNA]</scope>
    <source>
        <strain evidence="2 3">BR 10303</strain>
    </source>
</reference>
<gene>
    <name evidence="2" type="ORF">AS156_17710</name>
</gene>
<evidence type="ECO:0000313" key="3">
    <source>
        <dbReference type="Proteomes" id="UP000057737"/>
    </source>
</evidence>
<name>A0A109JH06_9BRAD</name>
<feature type="domain" description="YjiS-like" evidence="1">
    <location>
        <begin position="23"/>
        <end position="56"/>
    </location>
</feature>
<dbReference type="InterPro" id="IPR009506">
    <property type="entry name" value="YjiS-like"/>
</dbReference>
<proteinExistence type="predicted"/>
<dbReference type="EMBL" id="LNCU01000106">
    <property type="protein sequence ID" value="KWV48833.1"/>
    <property type="molecule type" value="Genomic_DNA"/>
</dbReference>
<organism evidence="2 3">
    <name type="scientific">Bradyrhizobium macuxiense</name>
    <dbReference type="NCBI Taxonomy" id="1755647"/>
    <lineage>
        <taxon>Bacteria</taxon>
        <taxon>Pseudomonadati</taxon>
        <taxon>Pseudomonadota</taxon>
        <taxon>Alphaproteobacteria</taxon>
        <taxon>Hyphomicrobiales</taxon>
        <taxon>Nitrobacteraceae</taxon>
        <taxon>Bradyrhizobium</taxon>
    </lineage>
</organism>
<keyword evidence="3" id="KW-1185">Reference proteome</keyword>
<sequence length="67" mass="8084">MSIFSHESMTNHHADGLLNQVGETLHIWWDRYERRRELSQWSDRDLHDIGVSRSDVAFETEKPFWRA</sequence>
<comment type="caution">
    <text evidence="2">The sequence shown here is derived from an EMBL/GenBank/DDBJ whole genome shotgun (WGS) entry which is preliminary data.</text>
</comment>
<evidence type="ECO:0000259" key="1">
    <source>
        <dbReference type="Pfam" id="PF06568"/>
    </source>
</evidence>
<protein>
    <recommendedName>
        <fullName evidence="1">YjiS-like domain-containing protein</fullName>
    </recommendedName>
</protein>
<dbReference type="Pfam" id="PF06568">
    <property type="entry name" value="YjiS-like"/>
    <property type="match status" value="1"/>
</dbReference>
<accession>A0A109JH06</accession>
<dbReference type="RefSeq" id="WP_066513219.1">
    <property type="nucleotide sequence ID" value="NZ_LNCU01000106.1"/>
</dbReference>
<dbReference type="Proteomes" id="UP000057737">
    <property type="component" value="Unassembled WGS sequence"/>
</dbReference>
<evidence type="ECO:0000313" key="2">
    <source>
        <dbReference type="EMBL" id="KWV48833.1"/>
    </source>
</evidence>
<dbReference type="AlphaFoldDB" id="A0A109JH06"/>